<dbReference type="HOGENOM" id="CLU_2474960_0_0_1"/>
<accession>A0A0C9WI13</accession>
<keyword evidence="2" id="KW-1185">Reference proteome</keyword>
<protein>
    <submittedName>
        <fullName evidence="1">Unplaced genomic scaffold K443scaffold_397, whole genome shotgun sequence</fullName>
    </submittedName>
</protein>
<name>A0A0C9WI13_9AGAR</name>
<reference evidence="1 2" key="1">
    <citation type="submission" date="2014-04" db="EMBL/GenBank/DDBJ databases">
        <authorList>
            <consortium name="DOE Joint Genome Institute"/>
            <person name="Kuo A."/>
            <person name="Kohler A."/>
            <person name="Nagy L.G."/>
            <person name="Floudas D."/>
            <person name="Copeland A."/>
            <person name="Barry K.W."/>
            <person name="Cichocki N."/>
            <person name="Veneault-Fourrey C."/>
            <person name="LaButti K."/>
            <person name="Lindquist E.A."/>
            <person name="Lipzen A."/>
            <person name="Lundell T."/>
            <person name="Morin E."/>
            <person name="Murat C."/>
            <person name="Sun H."/>
            <person name="Tunlid A."/>
            <person name="Henrissat B."/>
            <person name="Grigoriev I.V."/>
            <person name="Hibbett D.S."/>
            <person name="Martin F."/>
            <person name="Nordberg H.P."/>
            <person name="Cantor M.N."/>
            <person name="Hua S.X."/>
        </authorList>
    </citation>
    <scope>NUCLEOTIDE SEQUENCE [LARGE SCALE GENOMIC DNA]</scope>
    <source>
        <strain evidence="1 2">LaAM-08-1</strain>
    </source>
</reference>
<feature type="non-terminal residue" evidence="1">
    <location>
        <position position="88"/>
    </location>
</feature>
<gene>
    <name evidence="1" type="ORF">K443DRAFT_685424</name>
</gene>
<dbReference type="AlphaFoldDB" id="A0A0C9WI13"/>
<proteinExistence type="predicted"/>
<evidence type="ECO:0000313" key="2">
    <source>
        <dbReference type="Proteomes" id="UP000054477"/>
    </source>
</evidence>
<evidence type="ECO:0000313" key="1">
    <source>
        <dbReference type="EMBL" id="KIJ92144.1"/>
    </source>
</evidence>
<organism evidence="1 2">
    <name type="scientific">Laccaria amethystina LaAM-08-1</name>
    <dbReference type="NCBI Taxonomy" id="1095629"/>
    <lineage>
        <taxon>Eukaryota</taxon>
        <taxon>Fungi</taxon>
        <taxon>Dikarya</taxon>
        <taxon>Basidiomycota</taxon>
        <taxon>Agaricomycotina</taxon>
        <taxon>Agaricomycetes</taxon>
        <taxon>Agaricomycetidae</taxon>
        <taxon>Agaricales</taxon>
        <taxon>Agaricineae</taxon>
        <taxon>Hydnangiaceae</taxon>
        <taxon>Laccaria</taxon>
    </lineage>
</organism>
<reference evidence="2" key="2">
    <citation type="submission" date="2015-01" db="EMBL/GenBank/DDBJ databases">
        <title>Evolutionary Origins and Diversification of the Mycorrhizal Mutualists.</title>
        <authorList>
            <consortium name="DOE Joint Genome Institute"/>
            <consortium name="Mycorrhizal Genomics Consortium"/>
            <person name="Kohler A."/>
            <person name="Kuo A."/>
            <person name="Nagy L.G."/>
            <person name="Floudas D."/>
            <person name="Copeland A."/>
            <person name="Barry K.W."/>
            <person name="Cichocki N."/>
            <person name="Veneault-Fourrey C."/>
            <person name="LaButti K."/>
            <person name="Lindquist E.A."/>
            <person name="Lipzen A."/>
            <person name="Lundell T."/>
            <person name="Morin E."/>
            <person name="Murat C."/>
            <person name="Riley R."/>
            <person name="Ohm R."/>
            <person name="Sun H."/>
            <person name="Tunlid A."/>
            <person name="Henrissat B."/>
            <person name="Grigoriev I.V."/>
            <person name="Hibbett D.S."/>
            <person name="Martin F."/>
        </authorList>
    </citation>
    <scope>NUCLEOTIDE SEQUENCE [LARGE SCALE GENOMIC DNA]</scope>
    <source>
        <strain evidence="2">LaAM-08-1</strain>
    </source>
</reference>
<sequence>MTELTPAPNPFPFPLGTPKACTLSDNGGPANPTSRISWPGRVISPRGIISVCRLSMLSGVTMICMGRGCPSISRIRRGCYKDVLLPGT</sequence>
<dbReference type="Proteomes" id="UP000054477">
    <property type="component" value="Unassembled WGS sequence"/>
</dbReference>
<dbReference type="EMBL" id="KN838932">
    <property type="protein sequence ID" value="KIJ92144.1"/>
    <property type="molecule type" value="Genomic_DNA"/>
</dbReference>